<accession>A0ABS9BRU7</accession>
<protein>
    <submittedName>
        <fullName evidence="1">DUF1684 domain-containing protein</fullName>
    </submittedName>
</protein>
<evidence type="ECO:0000313" key="1">
    <source>
        <dbReference type="EMBL" id="MCF1750286.1"/>
    </source>
</evidence>
<dbReference type="Proteomes" id="UP001201449">
    <property type="component" value="Unassembled WGS sequence"/>
</dbReference>
<dbReference type="RefSeq" id="WP_234860395.1">
    <property type="nucleotide sequence ID" value="NZ_JAKEVZ010000002.1"/>
</dbReference>
<dbReference type="PANTHER" id="PTHR41913:SF1">
    <property type="entry name" value="DUF1684 DOMAIN-CONTAINING PROTEIN"/>
    <property type="match status" value="1"/>
</dbReference>
<dbReference type="PROSITE" id="PS51257">
    <property type="entry name" value="PROKAR_LIPOPROTEIN"/>
    <property type="match status" value="1"/>
</dbReference>
<dbReference type="InterPro" id="IPR012467">
    <property type="entry name" value="DUF1684"/>
</dbReference>
<sequence>MAFRYLNLVFVLFFFLFGCGKSSESGLEIDAATHQTEVEEWYQNRVTSLKKENGWLNLIGLEWLKEGTNSFGTDSSATVRLNTDKIQGMLGDFLLEAGEVYFVPSVAGVMADSVAIEGKTLIFDEEQKLNANLQYQTLRWTIIKRADAYGVRIRDLESPAVMDFHGIERYPVNLEWRVKAKFVPYVPQKDIMITNVLGQTTPNPSPGYLEFEKEGKTFRIDALDAEDELYLIIADQTSGAETYGAGRYLYVKKPVEGDEVIIDFNKAYNPPCVFTPYATCPLPPKQNILELAIEAGEKTYGEH</sequence>
<organism evidence="1 2">
    <name type="scientific">Mariniradius sediminis</name>
    <dbReference type="NCBI Taxonomy" id="2909237"/>
    <lineage>
        <taxon>Bacteria</taxon>
        <taxon>Pseudomonadati</taxon>
        <taxon>Bacteroidota</taxon>
        <taxon>Cytophagia</taxon>
        <taxon>Cytophagales</taxon>
        <taxon>Cyclobacteriaceae</taxon>
        <taxon>Mariniradius</taxon>
    </lineage>
</organism>
<keyword evidence="2" id="KW-1185">Reference proteome</keyword>
<evidence type="ECO:0000313" key="2">
    <source>
        <dbReference type="Proteomes" id="UP001201449"/>
    </source>
</evidence>
<dbReference type="PANTHER" id="PTHR41913">
    <property type="entry name" value="DUF1684 DOMAIN-CONTAINING PROTEIN"/>
    <property type="match status" value="1"/>
</dbReference>
<dbReference type="Pfam" id="PF07920">
    <property type="entry name" value="DUF1684"/>
    <property type="match status" value="1"/>
</dbReference>
<proteinExistence type="predicted"/>
<name>A0ABS9BRU7_9BACT</name>
<dbReference type="EMBL" id="JAKEVZ010000002">
    <property type="protein sequence ID" value="MCF1750286.1"/>
    <property type="molecule type" value="Genomic_DNA"/>
</dbReference>
<comment type="caution">
    <text evidence="1">The sequence shown here is derived from an EMBL/GenBank/DDBJ whole genome shotgun (WGS) entry which is preliminary data.</text>
</comment>
<gene>
    <name evidence="1" type="ORF">L0U89_04315</name>
</gene>
<reference evidence="1 2" key="1">
    <citation type="submission" date="2022-01" db="EMBL/GenBank/DDBJ databases">
        <title>Mariniradius saccharolyticus sp. nov., isolated from sediment of a river.</title>
        <authorList>
            <person name="Liu H."/>
        </authorList>
    </citation>
    <scope>NUCLEOTIDE SEQUENCE [LARGE SCALE GENOMIC DNA]</scope>
    <source>
        <strain evidence="1 2">RY-2</strain>
    </source>
</reference>